<evidence type="ECO:0000259" key="1">
    <source>
        <dbReference type="Pfam" id="PF13452"/>
    </source>
</evidence>
<dbReference type="InterPro" id="IPR029069">
    <property type="entry name" value="HotDog_dom_sf"/>
</dbReference>
<sequence>MNARKDELPPQVSELIGRRQYEMFGDVAVEQGAIENFCAAVRYGNPLYWSEDCAVKTVGYQFAPPSMISTWFRPHHWKPGADEPQLALRAHFDLKMLLELPEAIISDNELTFGAPARVGERILTYQVVKSISDYKTTRLGIGRFWVVDVVIENEEGVFLGSDSYTAFGYVKQ</sequence>
<keyword evidence="3" id="KW-1185">Reference proteome</keyword>
<evidence type="ECO:0000313" key="3">
    <source>
        <dbReference type="Proteomes" id="UP000664303"/>
    </source>
</evidence>
<dbReference type="AlphaFoldDB" id="A0A939IME3"/>
<gene>
    <name evidence="2" type="ORF">JYP50_09985</name>
</gene>
<dbReference type="InterPro" id="IPR039569">
    <property type="entry name" value="FAS1-like_DH_region"/>
</dbReference>
<dbReference type="Proteomes" id="UP000664303">
    <property type="component" value="Unassembled WGS sequence"/>
</dbReference>
<reference evidence="2" key="1">
    <citation type="submission" date="2021-02" db="EMBL/GenBank/DDBJ databases">
        <title>PHA producing bacteria isolated from coastal sediment in Guangdong, Shenzhen.</title>
        <authorList>
            <person name="Zheng W."/>
            <person name="Yu S."/>
            <person name="Huang Y."/>
        </authorList>
    </citation>
    <scope>NUCLEOTIDE SEQUENCE</scope>
    <source>
        <strain evidence="2">TN14-10</strain>
    </source>
</reference>
<name>A0A939IME3_9GAMM</name>
<dbReference type="Gene3D" id="3.10.129.10">
    <property type="entry name" value="Hotdog Thioesterase"/>
    <property type="match status" value="1"/>
</dbReference>
<dbReference type="EMBL" id="JAFKCZ010000006">
    <property type="protein sequence ID" value="MBN7796922.1"/>
    <property type="molecule type" value="Genomic_DNA"/>
</dbReference>
<organism evidence="2 3">
    <name type="scientific">Parahaliea mediterranea</name>
    <dbReference type="NCBI Taxonomy" id="651086"/>
    <lineage>
        <taxon>Bacteria</taxon>
        <taxon>Pseudomonadati</taxon>
        <taxon>Pseudomonadota</taxon>
        <taxon>Gammaproteobacteria</taxon>
        <taxon>Cellvibrionales</taxon>
        <taxon>Halieaceae</taxon>
        <taxon>Parahaliea</taxon>
    </lineage>
</organism>
<dbReference type="SUPFAM" id="SSF54637">
    <property type="entry name" value="Thioesterase/thiol ester dehydrase-isomerase"/>
    <property type="match status" value="1"/>
</dbReference>
<proteinExistence type="predicted"/>
<accession>A0A939IME3</accession>
<dbReference type="RefSeq" id="WP_206560360.1">
    <property type="nucleotide sequence ID" value="NZ_JAFKCZ010000006.1"/>
</dbReference>
<feature type="domain" description="FAS1-like dehydratase" evidence="1">
    <location>
        <begin position="25"/>
        <end position="157"/>
    </location>
</feature>
<comment type="caution">
    <text evidence="2">The sequence shown here is derived from an EMBL/GenBank/DDBJ whole genome shotgun (WGS) entry which is preliminary data.</text>
</comment>
<protein>
    <submittedName>
        <fullName evidence="2">MaoC family dehydratase N-terminal domain-containing protein</fullName>
    </submittedName>
</protein>
<dbReference type="Pfam" id="PF13452">
    <property type="entry name" value="FAS1_DH_region"/>
    <property type="match status" value="1"/>
</dbReference>
<evidence type="ECO:0000313" key="2">
    <source>
        <dbReference type="EMBL" id="MBN7796922.1"/>
    </source>
</evidence>